<proteinExistence type="predicted"/>
<name>A0A9X2JV76_9MICO</name>
<dbReference type="PANTHER" id="PTHR46865">
    <property type="entry name" value="OXIDOREDUCTASE-RELATED"/>
    <property type="match status" value="1"/>
</dbReference>
<dbReference type="GO" id="GO:0071949">
    <property type="term" value="F:FAD binding"/>
    <property type="evidence" value="ECO:0007669"/>
    <property type="project" value="InterPro"/>
</dbReference>
<dbReference type="AlphaFoldDB" id="A0A9X2JV76"/>
<dbReference type="InterPro" id="IPR051704">
    <property type="entry name" value="FAD_aromatic-hydroxylase"/>
</dbReference>
<dbReference type="InterPro" id="IPR002938">
    <property type="entry name" value="FAD-bd"/>
</dbReference>
<dbReference type="PRINTS" id="PR00420">
    <property type="entry name" value="RNGMNOXGNASE"/>
</dbReference>
<accession>A0A9X2JV76</accession>
<dbReference type="Proteomes" id="UP001139493">
    <property type="component" value="Unassembled WGS sequence"/>
</dbReference>
<comment type="caution">
    <text evidence="2">The sequence shown here is derived from an EMBL/GenBank/DDBJ whole genome shotgun (WGS) entry which is preliminary data.</text>
</comment>
<dbReference type="Gene3D" id="3.50.50.60">
    <property type="entry name" value="FAD/NAD(P)-binding domain"/>
    <property type="match status" value="1"/>
</dbReference>
<dbReference type="EMBL" id="JAMTCS010000008">
    <property type="protein sequence ID" value="MCP2265305.1"/>
    <property type="molecule type" value="Genomic_DNA"/>
</dbReference>
<protein>
    <submittedName>
        <fullName evidence="2">2-polyprenyl-6-methoxyphenol hydroxylase</fullName>
    </submittedName>
</protein>
<evidence type="ECO:0000313" key="3">
    <source>
        <dbReference type="Proteomes" id="UP001139493"/>
    </source>
</evidence>
<dbReference type="PANTHER" id="PTHR46865:SF2">
    <property type="entry name" value="MONOOXYGENASE"/>
    <property type="match status" value="1"/>
</dbReference>
<sequence length="368" mass="38851">MRILVTGAGLAGLSAGLTLSADHDVTIVERADRLRTGGSPIDLRGDALAVADRLGILGAVRDARVTMTETVTFVDAAGQVRATLSQDAVGDSPDDVEIAREDLIRILRDALPAHVRLVLGDHVTALAQDADGVDVTFAHGAAARFDLVVGADGIHSRTRRLVFGPEEDVVRPLGYHVAFGAMPGRADPTTRVNSFYNFPGHLIGVAQYHDKVVAVASYRSDGAEHDHRDPGSGRRALARAFAGHDEWRVPEILAALLDDQDLYFDIVAQVHMDAWHRGRVVLVGDAASCASGLSGRGTSLALTGADFLAGALAAHPGDLPAAFAAYERRQRPYVTHAQATAAPGGALLMPPTAEAIRERDEQLNALAG</sequence>
<dbReference type="Pfam" id="PF01494">
    <property type="entry name" value="FAD_binding_3"/>
    <property type="match status" value="1"/>
</dbReference>
<organism evidence="2 3">
    <name type="scientific">Promicromonospora thailandica</name>
    <dbReference type="NCBI Taxonomy" id="765201"/>
    <lineage>
        <taxon>Bacteria</taxon>
        <taxon>Bacillati</taxon>
        <taxon>Actinomycetota</taxon>
        <taxon>Actinomycetes</taxon>
        <taxon>Micrococcales</taxon>
        <taxon>Promicromonosporaceae</taxon>
        <taxon>Promicromonospora</taxon>
    </lineage>
</organism>
<gene>
    <name evidence="2" type="ORF">APR03_002661</name>
</gene>
<feature type="domain" description="FAD-binding" evidence="1">
    <location>
        <begin position="3"/>
        <end position="332"/>
    </location>
</feature>
<reference evidence="2" key="1">
    <citation type="submission" date="2022-06" db="EMBL/GenBank/DDBJ databases">
        <title>Genomic Encyclopedia of Archaeal and Bacterial Type Strains, Phase II (KMG-II): from individual species to whole genera.</title>
        <authorList>
            <person name="Goeker M."/>
        </authorList>
    </citation>
    <scope>NUCLEOTIDE SEQUENCE</scope>
    <source>
        <strain evidence="2">DSM 26652</strain>
    </source>
</reference>
<dbReference type="InterPro" id="IPR036188">
    <property type="entry name" value="FAD/NAD-bd_sf"/>
</dbReference>
<dbReference type="RefSeq" id="WP_253836384.1">
    <property type="nucleotide sequence ID" value="NZ_JAMTCS010000008.1"/>
</dbReference>
<evidence type="ECO:0000313" key="2">
    <source>
        <dbReference type="EMBL" id="MCP2265305.1"/>
    </source>
</evidence>
<dbReference type="Gene3D" id="3.30.9.10">
    <property type="entry name" value="D-Amino Acid Oxidase, subunit A, domain 2"/>
    <property type="match status" value="1"/>
</dbReference>
<dbReference type="SUPFAM" id="SSF51905">
    <property type="entry name" value="FAD/NAD(P)-binding domain"/>
    <property type="match status" value="1"/>
</dbReference>
<keyword evidence="3" id="KW-1185">Reference proteome</keyword>
<evidence type="ECO:0000259" key="1">
    <source>
        <dbReference type="Pfam" id="PF01494"/>
    </source>
</evidence>